<evidence type="ECO:0000256" key="15">
    <source>
        <dbReference type="ARBA" id="ARBA00037847"/>
    </source>
</evidence>
<evidence type="ECO:0000256" key="17">
    <source>
        <dbReference type="RuleBase" id="RU003848"/>
    </source>
</evidence>
<evidence type="ECO:0000313" key="19">
    <source>
        <dbReference type="EMBL" id="AMK07994.1"/>
    </source>
</evidence>
<evidence type="ECO:0000256" key="10">
    <source>
        <dbReference type="ARBA" id="ARBA00023136"/>
    </source>
</evidence>
<comment type="subunit">
    <text evidence="14">F-type ATPases have 2 components, F(1) - the catalytic core - and F(0) - the membrane proton channel. F(1) has five subunits: alpha(3), beta(3), gamma(1), delta(1), epsilon(1). F(0) has four main subunits: a(1), b(2) and c(10-14). The alpha and beta chains form an alternating ring which encloses part of the gamma chain. F(1) is attached to F(0) by a central stalk formed by the gamma and epsilon chains, while a peripheral stalk is formed by the delta and b chains.</text>
</comment>
<evidence type="ECO:0000256" key="9">
    <source>
        <dbReference type="ARBA" id="ARBA00023065"/>
    </source>
</evidence>
<keyword evidence="10 16" id="KW-0472">Membrane</keyword>
<feature type="transmembrane region" description="Helical" evidence="16">
    <location>
        <begin position="6"/>
        <end position="28"/>
    </location>
</feature>
<accession>A0A126QGZ7</accession>
<keyword evidence="4" id="KW-0997">Cell inner membrane</keyword>
<evidence type="ECO:0000256" key="11">
    <source>
        <dbReference type="ARBA" id="ARBA00023310"/>
    </source>
</evidence>
<dbReference type="Gene3D" id="1.20.5.620">
    <property type="entry name" value="F1F0 ATP synthase subunit B, membrane domain"/>
    <property type="match status" value="1"/>
</dbReference>
<keyword evidence="6 16" id="KW-0812">Transmembrane</keyword>
<dbReference type="InterPro" id="IPR005864">
    <property type="entry name" value="ATP_synth_F0_bsu_bac"/>
</dbReference>
<dbReference type="FunFam" id="1.20.5.620:FF:000001">
    <property type="entry name" value="ATP synthase subunit b"/>
    <property type="match status" value="1"/>
</dbReference>
<dbReference type="CDD" id="cd06503">
    <property type="entry name" value="ATP-synt_Fo_b"/>
    <property type="match status" value="1"/>
</dbReference>
<keyword evidence="7 16" id="KW-0375">Hydrogen ion transport</keyword>
<dbReference type="AlphaFoldDB" id="A0A126QGZ7"/>
<evidence type="ECO:0000256" key="8">
    <source>
        <dbReference type="ARBA" id="ARBA00022989"/>
    </source>
</evidence>
<sequence>MVVNLNATLIGQLIAFAIFVAFCMKFVWPPIIKAIEERQRSIANALASAEAARKEQADTKALVEQEITEAKMQAQQIIDLANKRRNEILEEVKVEAEATKAKIIEQGYAEVEAERKRVQEELRVKVASLAIAGAEKIVGRTVDEAANSDIIDKLVAEL</sequence>
<evidence type="ECO:0000256" key="16">
    <source>
        <dbReference type="HAMAP-Rule" id="MF_01398"/>
    </source>
</evidence>
<dbReference type="GO" id="GO:0045259">
    <property type="term" value="C:proton-transporting ATP synthase complex"/>
    <property type="evidence" value="ECO:0007669"/>
    <property type="project" value="UniProtKB-KW"/>
</dbReference>
<keyword evidence="18" id="KW-0175">Coiled coil</keyword>
<protein>
    <recommendedName>
        <fullName evidence="16">ATP synthase subunit b</fullName>
    </recommendedName>
    <alternativeName>
        <fullName evidence="16">ATP synthase F(0) sector subunit b</fullName>
    </alternativeName>
    <alternativeName>
        <fullName evidence="16">ATPase subunit I</fullName>
    </alternativeName>
    <alternativeName>
        <fullName evidence="16">F-type ATPase subunit b</fullName>
        <shortName evidence="16">F-ATPase subunit b</shortName>
    </alternativeName>
</protein>
<dbReference type="InterPro" id="IPR028987">
    <property type="entry name" value="ATP_synth_B-like_membr_sf"/>
</dbReference>
<evidence type="ECO:0000256" key="18">
    <source>
        <dbReference type="SAM" id="Coils"/>
    </source>
</evidence>
<name>A0A126QGZ7_PASMD</name>
<evidence type="ECO:0000256" key="5">
    <source>
        <dbReference type="ARBA" id="ARBA00022547"/>
    </source>
</evidence>
<gene>
    <name evidence="16 19" type="primary">atpF</name>
</gene>
<dbReference type="NCBIfam" id="NF004413">
    <property type="entry name" value="PRK05759.1-4"/>
    <property type="match status" value="1"/>
</dbReference>
<keyword evidence="8 16" id="KW-1133">Transmembrane helix</keyword>
<comment type="function">
    <text evidence="12 16">F(1)F(0) ATP synthase produces ATP from ADP in the presence of a proton or sodium gradient. F-type ATPases consist of two structural domains, F(1) containing the extramembraneous catalytic core and F(0) containing the membrane proton channel, linked together by a central stalk and a peripheral stalk. During catalysis, ATP synthesis in the catalytic domain of F(1) is coupled via a rotary mechanism of the central stalk subunits to proton translocation.</text>
</comment>
<dbReference type="GO" id="GO:0005886">
    <property type="term" value="C:plasma membrane"/>
    <property type="evidence" value="ECO:0007669"/>
    <property type="project" value="UniProtKB-SubCell"/>
</dbReference>
<dbReference type="NCBIfam" id="TIGR01144">
    <property type="entry name" value="ATP_synt_b"/>
    <property type="match status" value="1"/>
</dbReference>
<reference evidence="19" key="1">
    <citation type="submission" date="2015-01" db="EMBL/GenBank/DDBJ databases">
        <title>Draft genome sequence of Pasteurella multocida isolated from alpaca pneumonia.</title>
        <authorList>
            <person name="Maturrano L."/>
            <person name="Hurtado R."/>
            <person name="Allasi N."/>
            <person name="Juscamayta E."/>
            <person name="Fernandez D."/>
            <person name="Maximiliano J."/>
            <person name="Rimac R."/>
            <person name="Rosadio R."/>
        </authorList>
    </citation>
    <scope>NUCLEOTIDE SEQUENCE</scope>
    <source>
        <strain evidence="19">UNMSM</strain>
    </source>
</reference>
<keyword evidence="5 16" id="KW-0138">CF(0)</keyword>
<keyword evidence="2 16" id="KW-0813">Transport</keyword>
<keyword evidence="3 16" id="KW-1003">Cell membrane</keyword>
<dbReference type="PANTHER" id="PTHR33445">
    <property type="entry name" value="ATP SYNTHASE SUBUNIT B', CHLOROPLASTIC"/>
    <property type="match status" value="1"/>
</dbReference>
<comment type="function">
    <text evidence="13">Component of the F(0) channel, it forms part of the peripheral stalk, linking F(1) to F(0). The b'-subunit is a diverged and duplicated form of b found in plants and photosynthetic bacteria.</text>
</comment>
<dbReference type="PANTHER" id="PTHR33445:SF1">
    <property type="entry name" value="ATP SYNTHASE SUBUNIT B"/>
    <property type="match status" value="1"/>
</dbReference>
<feature type="coiled-coil region" evidence="18">
    <location>
        <begin position="35"/>
        <end position="121"/>
    </location>
</feature>
<comment type="subunit">
    <text evidence="16">F-type ATPases have 2 components, F(1) - the catalytic core - and F(0) - the membrane proton channel. F(1) has five subunits: alpha(3), beta(3), gamma(1), delta(1), epsilon(1). F(0) has three main subunits: a(1), b(2) and c(10-14). The alpha and beta chains form an alternating ring which encloses part of the gamma chain. F(1) is attached to F(0) by a central stalk formed by the gamma and epsilon chains, while a peripheral stalk is formed by the delta and b chains.</text>
</comment>
<keyword evidence="11 16" id="KW-0066">ATP synthesis</keyword>
<organism evidence="19">
    <name type="scientific">Pasteurella multocida</name>
    <dbReference type="NCBI Taxonomy" id="747"/>
    <lineage>
        <taxon>Bacteria</taxon>
        <taxon>Pseudomonadati</taxon>
        <taxon>Pseudomonadota</taxon>
        <taxon>Gammaproteobacteria</taxon>
        <taxon>Pasteurellales</taxon>
        <taxon>Pasteurellaceae</taxon>
        <taxon>Pasteurella</taxon>
    </lineage>
</organism>
<evidence type="ECO:0000256" key="2">
    <source>
        <dbReference type="ARBA" id="ARBA00022448"/>
    </source>
</evidence>
<dbReference type="NCBIfam" id="NF004411">
    <property type="entry name" value="PRK05759.1-2"/>
    <property type="match status" value="1"/>
</dbReference>
<keyword evidence="9 16" id="KW-0406">Ion transport</keyword>
<dbReference type="Pfam" id="PF00430">
    <property type="entry name" value="ATP-synt_B"/>
    <property type="match status" value="1"/>
</dbReference>
<evidence type="ECO:0000256" key="4">
    <source>
        <dbReference type="ARBA" id="ARBA00022519"/>
    </source>
</evidence>
<dbReference type="EMBL" id="KP660155">
    <property type="protein sequence ID" value="AMK07994.1"/>
    <property type="molecule type" value="Genomic_DNA"/>
</dbReference>
<dbReference type="InterPro" id="IPR002146">
    <property type="entry name" value="ATP_synth_b/b'su_bac/chlpt"/>
</dbReference>
<evidence type="ECO:0000256" key="1">
    <source>
        <dbReference type="ARBA" id="ARBA00005513"/>
    </source>
</evidence>
<comment type="subcellular location">
    <subcellularLocation>
        <location evidence="16">Cell membrane</location>
        <topology evidence="16">Single-pass membrane protein</topology>
    </subcellularLocation>
    <subcellularLocation>
        <location evidence="15">Endomembrane system</location>
        <topology evidence="15">Single-pass membrane protein</topology>
    </subcellularLocation>
</comment>
<dbReference type="GO" id="GO:0012505">
    <property type="term" value="C:endomembrane system"/>
    <property type="evidence" value="ECO:0007669"/>
    <property type="project" value="UniProtKB-SubCell"/>
</dbReference>
<proteinExistence type="inferred from homology"/>
<evidence type="ECO:0000256" key="13">
    <source>
        <dbReference type="ARBA" id="ARBA00025614"/>
    </source>
</evidence>
<dbReference type="GO" id="GO:0046961">
    <property type="term" value="F:proton-transporting ATPase activity, rotational mechanism"/>
    <property type="evidence" value="ECO:0007669"/>
    <property type="project" value="TreeGrafter"/>
</dbReference>
<comment type="similarity">
    <text evidence="1 16 17">Belongs to the ATPase B chain family.</text>
</comment>
<dbReference type="SUPFAM" id="SSF81573">
    <property type="entry name" value="F1F0 ATP synthase subunit B, membrane domain"/>
    <property type="match status" value="1"/>
</dbReference>
<evidence type="ECO:0000256" key="7">
    <source>
        <dbReference type="ARBA" id="ARBA00022781"/>
    </source>
</evidence>
<evidence type="ECO:0000256" key="3">
    <source>
        <dbReference type="ARBA" id="ARBA00022475"/>
    </source>
</evidence>
<dbReference type="HAMAP" id="MF_01398">
    <property type="entry name" value="ATP_synth_b_bprime"/>
    <property type="match status" value="1"/>
</dbReference>
<dbReference type="GO" id="GO:0046933">
    <property type="term" value="F:proton-transporting ATP synthase activity, rotational mechanism"/>
    <property type="evidence" value="ECO:0007669"/>
    <property type="project" value="UniProtKB-UniRule"/>
</dbReference>
<evidence type="ECO:0000256" key="14">
    <source>
        <dbReference type="ARBA" id="ARBA00026054"/>
    </source>
</evidence>
<evidence type="ECO:0000256" key="6">
    <source>
        <dbReference type="ARBA" id="ARBA00022692"/>
    </source>
</evidence>
<evidence type="ECO:0000256" key="12">
    <source>
        <dbReference type="ARBA" id="ARBA00025198"/>
    </source>
</evidence>
<dbReference type="InterPro" id="IPR050059">
    <property type="entry name" value="ATP_synthase_B_chain"/>
</dbReference>